<dbReference type="EMBL" id="VULO01000002">
    <property type="protein sequence ID" value="MSS83557.1"/>
    <property type="molecule type" value="Genomic_DNA"/>
</dbReference>
<keyword evidence="6" id="KW-0418">Kinase</keyword>
<dbReference type="GO" id="GO:0016301">
    <property type="term" value="F:kinase activity"/>
    <property type="evidence" value="ECO:0007669"/>
    <property type="project" value="UniProtKB-KW"/>
</dbReference>
<evidence type="ECO:0000259" key="7">
    <source>
        <dbReference type="PROSITE" id="PS51093"/>
    </source>
</evidence>
<protein>
    <submittedName>
        <fullName evidence="8">PTS glucose transporter subunit IIA</fullName>
    </submittedName>
</protein>
<comment type="caution">
    <text evidence="8">The sequence shown here is derived from an EMBL/GenBank/DDBJ whole genome shotgun (WGS) entry which is preliminary data.</text>
</comment>
<dbReference type="Proteomes" id="UP000470875">
    <property type="component" value="Unassembled WGS sequence"/>
</dbReference>
<dbReference type="PANTHER" id="PTHR45008">
    <property type="entry name" value="PTS SYSTEM GLUCOSE-SPECIFIC EIIA COMPONENT"/>
    <property type="match status" value="1"/>
</dbReference>
<gene>
    <name evidence="8" type="ORF">FYJ24_02020</name>
</gene>
<dbReference type="Gene3D" id="2.70.70.10">
    <property type="entry name" value="Glucose Permease (Domain IIA)"/>
    <property type="match status" value="1"/>
</dbReference>
<dbReference type="InterPro" id="IPR050890">
    <property type="entry name" value="PTS_EIIA_component"/>
</dbReference>
<dbReference type="PANTHER" id="PTHR45008:SF1">
    <property type="entry name" value="PTS SYSTEM GLUCOSE-SPECIFIC EIIA COMPONENT"/>
    <property type="match status" value="1"/>
</dbReference>
<dbReference type="InterPro" id="IPR001127">
    <property type="entry name" value="PTS_EIIA_1_perm"/>
</dbReference>
<keyword evidence="3 8" id="KW-0762">Sugar transport</keyword>
<evidence type="ECO:0000256" key="3">
    <source>
        <dbReference type="ARBA" id="ARBA00022597"/>
    </source>
</evidence>
<proteinExistence type="predicted"/>
<evidence type="ECO:0000256" key="1">
    <source>
        <dbReference type="ARBA" id="ARBA00004496"/>
    </source>
</evidence>
<dbReference type="GO" id="GO:0009401">
    <property type="term" value="P:phosphoenolpyruvate-dependent sugar phosphotransferase system"/>
    <property type="evidence" value="ECO:0007669"/>
    <property type="project" value="UniProtKB-KW"/>
</dbReference>
<feature type="domain" description="PTS EIIA type-1" evidence="7">
    <location>
        <begin position="19"/>
        <end position="117"/>
    </location>
</feature>
<sequence length="145" mass="15262">MEVYAPLSGTLHPLSQIPDRVFAEKMLGDGVALLPIDDNIQVVSAPANGRIDALFPHAFVISGILVHIGVNSATCPAFTVLASKGQRVSVGQSIVEWNVAVSQQLNIPSWVAVVAVESPHISLVAAYGSLVEAQSLMFSCTTHTS</sequence>
<keyword evidence="4" id="KW-0808">Transferase</keyword>
<dbReference type="PROSITE" id="PS51093">
    <property type="entry name" value="PTS_EIIA_TYPE_1"/>
    <property type="match status" value="1"/>
</dbReference>
<evidence type="ECO:0000256" key="5">
    <source>
        <dbReference type="ARBA" id="ARBA00022683"/>
    </source>
</evidence>
<dbReference type="Pfam" id="PF00358">
    <property type="entry name" value="PTS_EIIA_1"/>
    <property type="match status" value="1"/>
</dbReference>
<accession>A0A6N7VPC5</accession>
<keyword evidence="5" id="KW-0598">Phosphotransferase system</keyword>
<keyword evidence="2" id="KW-0813">Transport</keyword>
<comment type="subcellular location">
    <subcellularLocation>
        <location evidence="1">Cytoplasm</location>
    </subcellularLocation>
</comment>
<name>A0A6N7VPC5_9ACTO</name>
<dbReference type="AlphaFoldDB" id="A0A6N7VPC5"/>
<evidence type="ECO:0000256" key="6">
    <source>
        <dbReference type="ARBA" id="ARBA00022777"/>
    </source>
</evidence>
<evidence type="ECO:0000313" key="8">
    <source>
        <dbReference type="EMBL" id="MSS83557.1"/>
    </source>
</evidence>
<keyword evidence="9" id="KW-1185">Reference proteome</keyword>
<reference evidence="8 9" key="1">
    <citation type="submission" date="2019-08" db="EMBL/GenBank/DDBJ databases">
        <title>In-depth cultivation of the pig gut microbiome towards novel bacterial diversity and tailored functional studies.</title>
        <authorList>
            <person name="Wylensek D."/>
            <person name="Hitch T.C.A."/>
            <person name="Clavel T."/>
        </authorList>
    </citation>
    <scope>NUCLEOTIDE SEQUENCE [LARGE SCALE GENOMIC DNA]</scope>
    <source>
        <strain evidence="8 9">WB03_NA08</strain>
    </source>
</reference>
<dbReference type="SUPFAM" id="SSF51261">
    <property type="entry name" value="Duplicated hybrid motif"/>
    <property type="match status" value="1"/>
</dbReference>
<dbReference type="RefSeq" id="WP_154543103.1">
    <property type="nucleotide sequence ID" value="NZ_VULO01000002.1"/>
</dbReference>
<dbReference type="GO" id="GO:0005737">
    <property type="term" value="C:cytoplasm"/>
    <property type="evidence" value="ECO:0007669"/>
    <property type="project" value="UniProtKB-SubCell"/>
</dbReference>
<evidence type="ECO:0000256" key="2">
    <source>
        <dbReference type="ARBA" id="ARBA00022448"/>
    </source>
</evidence>
<organism evidence="8 9">
    <name type="scientific">Scrofimicrobium canadense</name>
    <dbReference type="NCBI Taxonomy" id="2652290"/>
    <lineage>
        <taxon>Bacteria</taxon>
        <taxon>Bacillati</taxon>
        <taxon>Actinomycetota</taxon>
        <taxon>Actinomycetes</taxon>
        <taxon>Actinomycetales</taxon>
        <taxon>Actinomycetaceae</taxon>
        <taxon>Scrofimicrobium</taxon>
    </lineage>
</organism>
<evidence type="ECO:0000256" key="4">
    <source>
        <dbReference type="ARBA" id="ARBA00022679"/>
    </source>
</evidence>
<dbReference type="InterPro" id="IPR011055">
    <property type="entry name" value="Dup_hybrid_motif"/>
</dbReference>
<evidence type="ECO:0000313" key="9">
    <source>
        <dbReference type="Proteomes" id="UP000470875"/>
    </source>
</evidence>